<dbReference type="PIRSF" id="PIRSF000538">
    <property type="entry name" value="GlpK"/>
    <property type="match status" value="1"/>
</dbReference>
<dbReference type="PANTHER" id="PTHR43095">
    <property type="entry name" value="SUGAR KINASE"/>
    <property type="match status" value="1"/>
</dbReference>
<keyword evidence="3 4" id="KW-0418">Kinase</keyword>
<comment type="similarity">
    <text evidence="1 4">Belongs to the FGGY kinase family.</text>
</comment>
<dbReference type="Pfam" id="PF02782">
    <property type="entry name" value="FGGY_C"/>
    <property type="match status" value="1"/>
</dbReference>
<evidence type="ECO:0000256" key="4">
    <source>
        <dbReference type="RuleBase" id="RU003733"/>
    </source>
</evidence>
<feature type="domain" description="Carbohydrate kinase FGGY N-terminal" evidence="5">
    <location>
        <begin position="1"/>
        <end position="242"/>
    </location>
</feature>
<evidence type="ECO:0000256" key="2">
    <source>
        <dbReference type="ARBA" id="ARBA00022679"/>
    </source>
</evidence>
<accession>A4U8Q7</accession>
<evidence type="ECO:0000259" key="5">
    <source>
        <dbReference type="Pfam" id="PF00370"/>
    </source>
</evidence>
<sequence>MDAGTSVLKAVAFTLEGDEIGVASRPNSYRIGPDGAAEQDMERTWAGTAGALRDLTDSTPGLRGRVRALAVTGQGDGTWLIDSAGSPVGPAWLWLDGRAAEETRRVRERLDYQALYNATGTGVAPCQQSSQLAWMVRHTPDVLQRAATAFHCKDWLYYRLTGQRVTDPSEAVLTFGNFRTRQYSDEPLAQFGLESHARLLPDIVDGMRDSHPLTREAAGATGLPDGLPVILGYIDGVCTALGGGIHDPAGGAAFSIIGSTGVHMRYVTGAQSVRSSPRLSGYTMCCPLPETYIQMHSNLSGTLNIDWLLDLMRDILEDSGVSRSREDLMPRIDALAHVGEAGRILYHPYISPAGERGPFLAPEARASFTGLDSGAGLAELARAVLEGLAYAARDCHSDMGPVPPEVRLAGGAARSRVLRAILGAVLDRRLRRTRRDETGAAGAAMIAAMQQGIYTTMEDCTADWVTPLLTAAEAPDPELVGIYEELYPLYVRTREALAPVWSAHAAVNRRADQ</sequence>
<keyword evidence="2 4" id="KW-0808">Transferase</keyword>
<evidence type="ECO:0000256" key="1">
    <source>
        <dbReference type="ARBA" id="ARBA00009156"/>
    </source>
</evidence>
<dbReference type="InterPro" id="IPR050406">
    <property type="entry name" value="FGGY_Carb_Kinase"/>
</dbReference>
<protein>
    <submittedName>
        <fullName evidence="7">Erythritol kinase</fullName>
    </submittedName>
</protein>
<dbReference type="InterPro" id="IPR043129">
    <property type="entry name" value="ATPase_NBD"/>
</dbReference>
<feature type="domain" description="Carbohydrate kinase FGGY C-terminal" evidence="6">
    <location>
        <begin position="256"/>
        <end position="450"/>
    </location>
</feature>
<dbReference type="PROSITE" id="PS00445">
    <property type="entry name" value="FGGY_KINASES_2"/>
    <property type="match status" value="1"/>
</dbReference>
<dbReference type="Gene3D" id="3.30.420.40">
    <property type="match status" value="2"/>
</dbReference>
<dbReference type="GO" id="GO:0016301">
    <property type="term" value="F:kinase activity"/>
    <property type="evidence" value="ECO:0007669"/>
    <property type="project" value="UniProtKB-KW"/>
</dbReference>
<dbReference type="Pfam" id="PF00370">
    <property type="entry name" value="FGGY_N"/>
    <property type="match status" value="1"/>
</dbReference>
<organism evidence="7">
    <name type="scientific">Aplysina aerophoba bacterial symbiont clone pAPKS18</name>
    <dbReference type="NCBI Taxonomy" id="377637"/>
    <lineage>
        <taxon>Bacteria</taxon>
        <taxon>environmental samples</taxon>
    </lineage>
</organism>
<dbReference type="EMBL" id="DQ438987">
    <property type="protein sequence ID" value="ABE03909.1"/>
    <property type="molecule type" value="Genomic_DNA"/>
</dbReference>
<dbReference type="InterPro" id="IPR000577">
    <property type="entry name" value="Carb_kinase_FGGY"/>
</dbReference>
<dbReference type="SUPFAM" id="SSF53067">
    <property type="entry name" value="Actin-like ATPase domain"/>
    <property type="match status" value="2"/>
</dbReference>
<dbReference type="InterPro" id="IPR018485">
    <property type="entry name" value="FGGY_C"/>
</dbReference>
<dbReference type="InterPro" id="IPR018484">
    <property type="entry name" value="FGGY_N"/>
</dbReference>
<dbReference type="GO" id="GO:0016773">
    <property type="term" value="F:phosphotransferase activity, alcohol group as acceptor"/>
    <property type="evidence" value="ECO:0007669"/>
    <property type="project" value="InterPro"/>
</dbReference>
<evidence type="ECO:0000259" key="6">
    <source>
        <dbReference type="Pfam" id="PF02782"/>
    </source>
</evidence>
<evidence type="ECO:0000256" key="3">
    <source>
        <dbReference type="ARBA" id="ARBA00022777"/>
    </source>
</evidence>
<evidence type="ECO:0000313" key="7">
    <source>
        <dbReference type="EMBL" id="ABE03909.1"/>
    </source>
</evidence>
<dbReference type="AlphaFoldDB" id="A4U8Q7"/>
<reference evidence="7" key="1">
    <citation type="journal article" date="2007" name="Appl. Environ. Microbiol.">
        <title>Widespread occurrence and genomic context of unusually small polyketide synthase genes in microbial consortia associated with marine sponges.</title>
        <authorList>
            <person name="Fieseler L."/>
            <person name="Hentschel U."/>
            <person name="Grozdanov L."/>
            <person name="Schirmer A."/>
            <person name="Wen G."/>
            <person name="Platzer M."/>
            <person name="Hrvatin S."/>
            <person name="Butzke D."/>
            <person name="Zimmermann K."/>
            <person name="Piel J."/>
        </authorList>
    </citation>
    <scope>NUCLEOTIDE SEQUENCE</scope>
</reference>
<name>A4U8Q7_9BACT</name>
<dbReference type="InterPro" id="IPR018483">
    <property type="entry name" value="Carb_kinase_FGGY_CS"/>
</dbReference>
<dbReference type="GO" id="GO:0005975">
    <property type="term" value="P:carbohydrate metabolic process"/>
    <property type="evidence" value="ECO:0007669"/>
    <property type="project" value="InterPro"/>
</dbReference>
<dbReference type="PANTHER" id="PTHR43095:SF5">
    <property type="entry name" value="XYLULOSE KINASE"/>
    <property type="match status" value="1"/>
</dbReference>
<proteinExistence type="inferred from homology"/>